<dbReference type="GO" id="GO:0016740">
    <property type="term" value="F:transferase activity"/>
    <property type="evidence" value="ECO:0007669"/>
    <property type="project" value="UniProtKB-KW"/>
</dbReference>
<evidence type="ECO:0000256" key="1">
    <source>
        <dbReference type="ARBA" id="ARBA00004752"/>
    </source>
</evidence>
<reference evidence="9 10" key="1">
    <citation type="submission" date="2018-08" db="EMBL/GenBank/DDBJ databases">
        <title>Henriciella mobilis sp. nov., isolated from seawater.</title>
        <authorList>
            <person name="Cheng H."/>
            <person name="Wu Y.-H."/>
            <person name="Xu X.-W."/>
            <person name="Guo L.-L."/>
        </authorList>
    </citation>
    <scope>NUCLEOTIDE SEQUENCE [LARGE SCALE GENOMIC DNA]</scope>
    <source>
        <strain evidence="9 10">JN25</strain>
    </source>
</reference>
<dbReference type="GO" id="GO:0009252">
    <property type="term" value="P:peptidoglycan biosynthetic process"/>
    <property type="evidence" value="ECO:0007669"/>
    <property type="project" value="UniProtKB-UniPathway"/>
</dbReference>
<dbReference type="InterPro" id="IPR038063">
    <property type="entry name" value="Transpep_catalytic_dom"/>
</dbReference>
<evidence type="ECO:0000256" key="3">
    <source>
        <dbReference type="ARBA" id="ARBA00022679"/>
    </source>
</evidence>
<dbReference type="GO" id="GO:0004180">
    <property type="term" value="F:carboxypeptidase activity"/>
    <property type="evidence" value="ECO:0007669"/>
    <property type="project" value="UniProtKB-ARBA"/>
</dbReference>
<dbReference type="EMBL" id="QWFX01000006">
    <property type="protein sequence ID" value="RIJ30765.1"/>
    <property type="molecule type" value="Genomic_DNA"/>
</dbReference>
<keyword evidence="3" id="KW-0808">Transferase</keyword>
<evidence type="ECO:0000256" key="5">
    <source>
        <dbReference type="ARBA" id="ARBA00022984"/>
    </source>
</evidence>
<dbReference type="Pfam" id="PF03734">
    <property type="entry name" value="YkuD"/>
    <property type="match status" value="1"/>
</dbReference>
<dbReference type="OrthoDB" id="9804204at2"/>
<dbReference type="Proteomes" id="UP000266385">
    <property type="component" value="Unassembled WGS sequence"/>
</dbReference>
<evidence type="ECO:0000256" key="6">
    <source>
        <dbReference type="ARBA" id="ARBA00023316"/>
    </source>
</evidence>
<evidence type="ECO:0000313" key="9">
    <source>
        <dbReference type="EMBL" id="RIJ30765.1"/>
    </source>
</evidence>
<gene>
    <name evidence="9" type="ORF">D1223_07000</name>
</gene>
<keyword evidence="10" id="KW-1185">Reference proteome</keyword>
<keyword evidence="6 7" id="KW-0961">Cell wall biogenesis/degradation</keyword>
<organism evidence="9 10">
    <name type="scientific">Henriciella mobilis</name>
    <dbReference type="NCBI Taxonomy" id="2305467"/>
    <lineage>
        <taxon>Bacteria</taxon>
        <taxon>Pseudomonadati</taxon>
        <taxon>Pseudomonadota</taxon>
        <taxon>Alphaproteobacteria</taxon>
        <taxon>Hyphomonadales</taxon>
        <taxon>Hyphomonadaceae</taxon>
        <taxon>Henriciella</taxon>
    </lineage>
</organism>
<feature type="active site" description="Proton donor/acceptor" evidence="7">
    <location>
        <position position="113"/>
    </location>
</feature>
<dbReference type="GO" id="GO:0008360">
    <property type="term" value="P:regulation of cell shape"/>
    <property type="evidence" value="ECO:0007669"/>
    <property type="project" value="UniProtKB-UniRule"/>
</dbReference>
<comment type="similarity">
    <text evidence="2">Belongs to the YkuD family.</text>
</comment>
<proteinExistence type="inferred from homology"/>
<dbReference type="PANTHER" id="PTHR38589">
    <property type="entry name" value="BLR0621 PROTEIN"/>
    <property type="match status" value="1"/>
</dbReference>
<evidence type="ECO:0000256" key="4">
    <source>
        <dbReference type="ARBA" id="ARBA00022960"/>
    </source>
</evidence>
<protein>
    <recommendedName>
        <fullName evidence="8">L,D-TPase catalytic domain-containing protein</fullName>
    </recommendedName>
</protein>
<dbReference type="AlphaFoldDB" id="A0A399RM27"/>
<dbReference type="PROSITE" id="PS52029">
    <property type="entry name" value="LD_TPASE"/>
    <property type="match status" value="1"/>
</dbReference>
<keyword evidence="4 7" id="KW-0133">Cell shape</keyword>
<dbReference type="SUPFAM" id="SSF141523">
    <property type="entry name" value="L,D-transpeptidase catalytic domain-like"/>
    <property type="match status" value="1"/>
</dbReference>
<evidence type="ECO:0000259" key="8">
    <source>
        <dbReference type="PROSITE" id="PS52029"/>
    </source>
</evidence>
<comment type="pathway">
    <text evidence="1 7">Cell wall biogenesis; peptidoglycan biosynthesis.</text>
</comment>
<keyword evidence="5 7" id="KW-0573">Peptidoglycan synthesis</keyword>
<accession>A0A399RM27</accession>
<evidence type="ECO:0000256" key="2">
    <source>
        <dbReference type="ARBA" id="ARBA00005992"/>
    </source>
</evidence>
<evidence type="ECO:0000256" key="7">
    <source>
        <dbReference type="PROSITE-ProRule" id="PRU01373"/>
    </source>
</evidence>
<feature type="domain" description="L,D-TPase catalytic" evidence="8">
    <location>
        <begin position="1"/>
        <end position="149"/>
    </location>
</feature>
<dbReference type="GO" id="GO:0071555">
    <property type="term" value="P:cell wall organization"/>
    <property type="evidence" value="ECO:0007669"/>
    <property type="project" value="UniProtKB-UniRule"/>
</dbReference>
<dbReference type="InterPro" id="IPR005490">
    <property type="entry name" value="LD_TPept_cat_dom"/>
</dbReference>
<name>A0A399RM27_9PROT</name>
<evidence type="ECO:0000313" key="10">
    <source>
        <dbReference type="Proteomes" id="UP000266385"/>
    </source>
</evidence>
<sequence>MNCAYGKSGMIDASVKAEGDGASPVGLWAMKRVFWRPDRLARPQTGLTTVPLRPHDGWCDAPNDPMYNRPVRLPYPASCERLWREDPVYDVIVELDHNSAPVIPGAGSAIFFHLAHDDYRSTEGCIAVSKSDMLEVLSRCGPGSILEIAD</sequence>
<comment type="caution">
    <text evidence="9">The sequence shown here is derived from an EMBL/GenBank/DDBJ whole genome shotgun (WGS) entry which is preliminary data.</text>
</comment>
<dbReference type="UniPathway" id="UPA00219"/>
<feature type="active site" description="Nucleophile" evidence="7">
    <location>
        <position position="125"/>
    </location>
</feature>
<dbReference type="PANTHER" id="PTHR38589:SF1">
    <property type="entry name" value="BLR0621 PROTEIN"/>
    <property type="match status" value="1"/>
</dbReference>